<name>A0A347ZPL0_9CHLR</name>
<dbReference type="InterPro" id="IPR018891">
    <property type="entry name" value="AIPR_C"/>
</dbReference>
<protein>
    <submittedName>
        <fullName evidence="2">AIPR protein</fullName>
    </submittedName>
</protein>
<evidence type="ECO:0000259" key="1">
    <source>
        <dbReference type="Pfam" id="PF10592"/>
    </source>
</evidence>
<organism evidence="2 3">
    <name type="scientific">Pelolinea submarina</name>
    <dbReference type="NCBI Taxonomy" id="913107"/>
    <lineage>
        <taxon>Bacteria</taxon>
        <taxon>Bacillati</taxon>
        <taxon>Chloroflexota</taxon>
        <taxon>Anaerolineae</taxon>
        <taxon>Anaerolineales</taxon>
        <taxon>Anaerolineaceae</taxon>
        <taxon>Pelolinea</taxon>
    </lineage>
</organism>
<dbReference type="AlphaFoldDB" id="A0A347ZPL0"/>
<reference evidence="2 3" key="1">
    <citation type="submission" date="2018-08" db="EMBL/GenBank/DDBJ databases">
        <title>Genomic Encyclopedia of Type Strains, Phase IV (KMG-IV): sequencing the most valuable type-strain genomes for metagenomic binning, comparative biology and taxonomic classification.</title>
        <authorList>
            <person name="Goeker M."/>
        </authorList>
    </citation>
    <scope>NUCLEOTIDE SEQUENCE [LARGE SCALE GENOMIC DNA]</scope>
    <source>
        <strain evidence="2 3">DSM 23923</strain>
    </source>
</reference>
<sequence>MNKRIFQTRMREEVFGYSKSISISSAFLLWFLLNIFHLEKEDAIDCICDQPNDKGIDGIFIDEDEEIIYLFQSKYSPKDGQIQGDNDLRNFIGAREWFKNESAITNLLNSTACEELKSLITSLKISEKTNYKLVSVFLTNKEFNKHSSEYINAVNDFEAYDIELLFQNYTYFSDDENIFPEIDLYLANKSRIQYDLSEENPTRVYAISAKQLIKLEGIQDRTLFYKNVRYGVGNTRVNKSIKETINITDEHENFFLYHNGITIICEKLVENLDRNKISIEKYAVINGCQSMLSFFENRNKLSNNLIVLVKIIQTNLTSPLVGNVTYYANNQNSIGLKDLHSLDSIQRVLQKKFKETFDNKVLYKRKRGEEVEGFEEVIASDFAAQLISSVYLNEPYRTHLKQELFGSSYSRIFTRKMTVEKIYLAKIIYEVVEKNAAFLKVESIRNYGLALFFFSYLISQLLDQDELGREILDEPREFVLNSKIKLENSLLNLWKIMIPEINYQINQRILENNGFFDYKNLFKNAQFIKDISDDLLRDYERLVLRDDNNKFSEIYKNS</sequence>
<dbReference type="EMBL" id="QUMS01000006">
    <property type="protein sequence ID" value="REG04744.1"/>
    <property type="molecule type" value="Genomic_DNA"/>
</dbReference>
<evidence type="ECO:0000313" key="2">
    <source>
        <dbReference type="EMBL" id="REG04744.1"/>
    </source>
</evidence>
<keyword evidence="3" id="KW-1185">Reference proteome</keyword>
<dbReference type="Proteomes" id="UP000256388">
    <property type="component" value="Unassembled WGS sequence"/>
</dbReference>
<gene>
    <name evidence="2" type="ORF">DFR64_3095</name>
</gene>
<proteinExistence type="predicted"/>
<dbReference type="Pfam" id="PF10592">
    <property type="entry name" value="AIPR"/>
    <property type="match status" value="1"/>
</dbReference>
<accession>A0A347ZPL0</accession>
<comment type="caution">
    <text evidence="2">The sequence shown here is derived from an EMBL/GenBank/DDBJ whole genome shotgun (WGS) entry which is preliminary data.</text>
</comment>
<evidence type="ECO:0000313" key="3">
    <source>
        <dbReference type="Proteomes" id="UP000256388"/>
    </source>
</evidence>
<feature type="domain" description="Abortive phage infection protein C-terminal" evidence="1">
    <location>
        <begin position="224"/>
        <end position="497"/>
    </location>
</feature>